<dbReference type="Gene3D" id="1.10.1200.10">
    <property type="entry name" value="ACP-like"/>
    <property type="match status" value="2"/>
</dbReference>
<dbReference type="KEGG" id="pbd:PBOR_19435"/>
<feature type="domain" description="PKS/mFAS DH" evidence="13">
    <location>
        <begin position="1298"/>
        <end position="1583"/>
    </location>
</feature>
<evidence type="ECO:0000256" key="4">
    <source>
        <dbReference type="ARBA" id="ARBA00022450"/>
    </source>
</evidence>
<name>A0A089LBI9_PAEBO</name>
<sequence>MSMDKPEDLKELIYFREQWAESAPVPQASAIPDKEKAKSMLLFMEAEDMEGQASARELSQDFTVITVQAGSSFHKQADHTYIINPAEEQDYTAVLAEAAKDKLQIAYMAMLWKNAAPPEDSLMMPDTAAIFTVFHWVQAFHALKLRLNVRWLSISRNGGDQPATQALGAYGSSLQRVYPRLRFSHIELQDGDANLAELIREESLLTRFAFAHEVRYRQSRRYEQQFSELDLKTGGPALLKQGGVYLISGGAGALGMILGTHLAENYRAKLVLLGRSPLTASVEDKLAALRASGGEALYLSCDMAKPAEVHSAIRQAKQHYGVINGVIHAAGQASHRLIFQKSTAGFAEILQPKIAGIAALDEATQQEPLDFFAAFSSTSSLLGDFGQCDYAVANRFLDRFCRRRHERVEKGERQGRSIYINWPLWEAGGMHLDNQGEQLYLQTSGMGYLSAELGIGAFEAILAGQEQQAAMVYGERTRLETQLRLKPKEAVQARGGRAKVEHTGNTTESMEEQVMQDVLHLVAQILQTQPGKLNPDENMGDFGFDSISLKEFADGLSELYEIELSPAVFFAKTTLSELTPFLLEEFCQEIQAHYAAGIPAADSPEQQTRIAPLTVQAEIQSNPQIDPAALSGPAAQSVPQEVPAGLPRSIGAGAGTGEAQPPGLLPLAQKFSGRSKTSRTKAAPNAAALREVAVIGMSFKLPGADTAEELWQFLERQENQIREIPADRWDWKAYYSTDLQAENRTNSRWGGFIGGHDTFDAKFFQLSPREAELMDPQHRLYIQAVWKAVEDSGYKMSALAGKPVGVFSGVQFTDYQQLLSANMDKIQAQSSIGNATALLSNRVSYLFNFKGPSESIDTACSSSLVALHRAVKSIQHGESSLALAGGVSLMLDPNTYVGAGVMGVFSPEGQCKTFDRSANGYVKGEGVGVVVLKPLDQAVADGDHIYGVIKGTAENHGGRGHSLTAPNSDAQAELVVQAFTEAGVDPAAVSYIETHGTGTELGDPVEINGLKKAFSELYRSWGKAPAPGPQIGLGAFKTNIGHLEPASGIAGVIKVLLSLSRGKLPGNLNFRELNPYIQLEGSPFYVLERTKTWEAKVDEYGRSLPRCAGVSSFGFGGTNAHAVIEEYVPSAAPVRVADEPVVFLLSAKNRDRLREYAALFSGALAEDADADVRGIAYTLQTGREELEERLAIVASTSEELRDRLAAYCGGYEAPGLYTGSVKKSRPEAGAADYSPAEIAHALKAADHAFLAKAWTAGGSIAWPELYGNQRPARVSLPGYPFAQTRYWMPLKKTDPASAKTVASEPALHALIDRNLSTLYEQEFAKTFQGDEFYLADHGHVLPGVVYLEMVRAAGALADPKHAVTGIRNVVWSAPVLVDKEALQVKTAVQPGPQGIDFRIYSEQGGLRVEHAQGKLELSSSGDFRPESLDISAIIGRSSGGEQEARAYYELLGSLGAELGSRFSGIQALYCNPSEAVSRLAVPDSLLSTLDNYQLHPTLTDGGLQSAVAFAYRTGLIDRQVLFVPFVLGQLEILEASAQPAYAYVQRSPGQGLKFDIAFLTEAGQVVSRMKELSIRPFQVNQLAGASAALPQPKSAGSELVYLTPDWVESPIEPLAVPSASGARLLLIGGAPAEKEASLANALADAAIRVSFGSSYKSLAVNQFQIDPADPESYTRLAEACGIAEDTKLQIVYLLNGTGARTVRECVAQDVYPVFHLCRWLASFRFRIPVRLFCIYRDEKTVAAYSALSGFFRSVALENPKLQGSLINIKDHSRLNLVLEQEFSGSHSEHEVKYEAGSRYTRQLITAQPPRDRTRQLKARGVYMIVGGLGGLGYKVAEHLAENYQARLVLCGRSPNGDPGKLERLNSLGADAVYLSMDLADAKAVELTVAEVKNLFNQLDGVIHCAGVIKDSLLVKKNMADIADVLSPKVYGTVYLYRALSRENPELLFVPFSSSTALVGNIGQSDYAYANSFLDHYVALMNEKRGRSDTAVNWSLWENGGMQVDSGTRELLWSRFGMCPLSDEQGLLALEDSLSFRQDQVMAVSGDKEKIIRTFTGQVREASRQIRQPEGSFTAAAAVPADTGVSHQLEEALIGIMADILKSSRSEVSRDSDLSELGFDSISFTELSNAINRALGVEITPTLFFEQSTPAAIAEAIYGEYRTVIDLHFAPPERGGERLPVQALQAEARQPYLQPETAFRLLHRKPDTSLFPDLADRSGRNTGALPDTREPIAIVGMSGMMPGADNLEQFWSNLEAQKDMVTTIPEDRWSWQNRYGDPRRETGRTDVKYGAFLKRIDTFDPLFFGISPVEAEKMDPQERHMLQTVWHTLENAGYKPEELSGTRTSVFIGVSNGDYQELLLKDEIATTLTRTMLTNRISYFFNWSGPSEPIDTACSSSLVAIHRAVESIWHEGCPYAVAGGINLIASPNLFIAGSSLGMLSKDGKCKTFDKDADGYVRGEGAGALLLKPLSAALRDKDYIHGVIRGTAVNHGGKSNSITSPNAKSQAEVIIRAHERAGIDPSTVTYIETHGTGTSLGDPIEVEGLRKAFKALYQEWGKPESVLPQCVIGSVKTAIGHLESAAGIAGVSKVLLSMKHGKIPGNIHFKELNPYIKLEGSGLSIAAHTAPWKPLTGSGGSEIPRRAGISAFGVGGSNAHVILEEFRNPPVDLPAKSRARHIIILSAKSQSSLRENSRRLQALIARSLAGEAALPAENNAHSLETSLRRDVIALFRQVMVLDGEDIDPAAELEEYGLDAVKNVQLLELLKDKFSLEFKDAVYGFSSLNSLVMFLLQHDPAGISNYYAEGRSRVHLDGTVLPDSLSLEQLAYSLQTGRSEMTERLAIVADSLSMLHGKLEMYLSGLQGQPGIYEGQSSQRSALSKLFDGEESRLFMNELLLAEKLDKLAQLWVQGVAIDWTAWYTQPLRKTPLPEYAFDEERYWLPGPDRLSVQSSAISPVHAPEAEALMEEEPVVLDDDQLLLWLNKVHKGEISAENLNLLVGDLLE</sequence>
<dbReference type="InterPro" id="IPR006162">
    <property type="entry name" value="Ppantetheine_attach_site"/>
</dbReference>
<dbReference type="InterPro" id="IPR014030">
    <property type="entry name" value="Ketoacyl_synth_N"/>
</dbReference>
<dbReference type="SUPFAM" id="SSF53901">
    <property type="entry name" value="Thiolase-like"/>
    <property type="match status" value="2"/>
</dbReference>
<dbReference type="GO" id="GO:0031177">
    <property type="term" value="F:phosphopantetheine binding"/>
    <property type="evidence" value="ECO:0007669"/>
    <property type="project" value="InterPro"/>
</dbReference>
<dbReference type="FunFam" id="3.40.47.10:FF:000019">
    <property type="entry name" value="Polyketide synthase type I"/>
    <property type="match status" value="2"/>
</dbReference>
<dbReference type="InterPro" id="IPR032821">
    <property type="entry name" value="PKS_assoc"/>
</dbReference>
<dbReference type="InterPro" id="IPR036291">
    <property type="entry name" value="NAD(P)-bd_dom_sf"/>
</dbReference>
<dbReference type="RefSeq" id="WP_042214196.1">
    <property type="nucleotide sequence ID" value="NZ_CP009285.1"/>
</dbReference>
<dbReference type="GO" id="GO:0005737">
    <property type="term" value="C:cytoplasm"/>
    <property type="evidence" value="ECO:0007669"/>
    <property type="project" value="UniProtKB-SubCell"/>
</dbReference>
<proteinExistence type="predicted"/>
<dbReference type="Pfam" id="PF16197">
    <property type="entry name" value="KAsynt_C_assoc"/>
    <property type="match status" value="1"/>
</dbReference>
<dbReference type="PROSITE" id="PS00012">
    <property type="entry name" value="PHOSPHOPANTETHEINE"/>
    <property type="match status" value="1"/>
</dbReference>
<evidence type="ECO:0000259" key="13">
    <source>
        <dbReference type="PROSITE" id="PS52019"/>
    </source>
</evidence>
<dbReference type="GO" id="GO:0004312">
    <property type="term" value="F:fatty acid synthase activity"/>
    <property type="evidence" value="ECO:0007669"/>
    <property type="project" value="TreeGrafter"/>
</dbReference>
<dbReference type="PROSITE" id="PS00606">
    <property type="entry name" value="KS3_1"/>
    <property type="match status" value="2"/>
</dbReference>
<dbReference type="Pfam" id="PF08659">
    <property type="entry name" value="KR"/>
    <property type="match status" value="2"/>
</dbReference>
<comment type="subcellular location">
    <subcellularLocation>
        <location evidence="2">Cytoplasm</location>
    </subcellularLocation>
</comment>
<dbReference type="InterPro" id="IPR049552">
    <property type="entry name" value="PKS_DH_N"/>
</dbReference>
<dbReference type="InterPro" id="IPR036736">
    <property type="entry name" value="ACP-like_sf"/>
</dbReference>
<feature type="domain" description="Carrier" evidence="11">
    <location>
        <begin position="2083"/>
        <end position="2160"/>
    </location>
</feature>
<dbReference type="Proteomes" id="UP000029518">
    <property type="component" value="Chromosome"/>
</dbReference>
<dbReference type="InterPro" id="IPR020807">
    <property type="entry name" value="PKS_DH"/>
</dbReference>
<dbReference type="InterPro" id="IPR042104">
    <property type="entry name" value="PKS_dehydratase_sf"/>
</dbReference>
<dbReference type="InterPro" id="IPR050091">
    <property type="entry name" value="PKS_NRPS_Biosynth_Enz"/>
</dbReference>
<feature type="region of interest" description="N-terminal hotdog fold" evidence="9">
    <location>
        <begin position="1298"/>
        <end position="1422"/>
    </location>
</feature>
<dbReference type="PANTHER" id="PTHR43775">
    <property type="entry name" value="FATTY ACID SYNTHASE"/>
    <property type="match status" value="1"/>
</dbReference>
<dbReference type="InterPro" id="IPR009081">
    <property type="entry name" value="PP-bd_ACP"/>
</dbReference>
<dbReference type="Pfam" id="PF00109">
    <property type="entry name" value="ketoacyl-synt"/>
    <property type="match status" value="2"/>
</dbReference>
<dbReference type="SUPFAM" id="SSF47336">
    <property type="entry name" value="ACP-like"/>
    <property type="match status" value="3"/>
</dbReference>
<evidence type="ECO:0000256" key="6">
    <source>
        <dbReference type="ARBA" id="ARBA00022553"/>
    </source>
</evidence>
<dbReference type="Gene3D" id="3.40.50.720">
    <property type="entry name" value="NAD(P)-binding Rossmann-like Domain"/>
    <property type="match status" value="2"/>
</dbReference>
<dbReference type="PANTHER" id="PTHR43775:SF37">
    <property type="entry name" value="SI:DKEY-61P9.11"/>
    <property type="match status" value="1"/>
</dbReference>
<comment type="pathway">
    <text evidence="3">Antibiotic biosynthesis; bacillaene biosynthesis.</text>
</comment>
<keyword evidence="5" id="KW-0963">Cytoplasm</keyword>
<dbReference type="InterPro" id="IPR057326">
    <property type="entry name" value="KR_dom"/>
</dbReference>
<feature type="domain" description="Ketosynthase family 3 (KS3)" evidence="12">
    <location>
        <begin position="689"/>
        <end position="1126"/>
    </location>
</feature>
<protein>
    <recommendedName>
        <fullName evidence="16">Carrier domain-containing protein</fullName>
    </recommendedName>
</protein>
<dbReference type="Gene3D" id="1.10.1240.100">
    <property type="match status" value="1"/>
</dbReference>
<dbReference type="Pfam" id="PF21394">
    <property type="entry name" value="Beta-ketacyl_N"/>
    <property type="match status" value="2"/>
</dbReference>
<gene>
    <name evidence="14" type="ORF">PBOR_19435</name>
</gene>
<feature type="region of interest" description="C-terminal hotdog fold" evidence="9">
    <location>
        <begin position="1438"/>
        <end position="1583"/>
    </location>
</feature>
<evidence type="ECO:0000256" key="2">
    <source>
        <dbReference type="ARBA" id="ARBA00004496"/>
    </source>
</evidence>
<dbReference type="GO" id="GO:0005886">
    <property type="term" value="C:plasma membrane"/>
    <property type="evidence" value="ECO:0007669"/>
    <property type="project" value="TreeGrafter"/>
</dbReference>
<dbReference type="Pfam" id="PF22336">
    <property type="entry name" value="RhiE-like_linker"/>
    <property type="match status" value="2"/>
</dbReference>
<dbReference type="InterPro" id="IPR014031">
    <property type="entry name" value="Ketoacyl_synth_C"/>
</dbReference>
<comment type="caution">
    <text evidence="9">Lacks conserved residue(s) required for the propagation of feature annotation.</text>
</comment>
<dbReference type="PROSITE" id="PS50075">
    <property type="entry name" value="CARRIER"/>
    <property type="match status" value="2"/>
</dbReference>
<evidence type="ECO:0000256" key="8">
    <source>
        <dbReference type="ARBA" id="ARBA00022737"/>
    </source>
</evidence>
<dbReference type="PROSITE" id="PS52004">
    <property type="entry name" value="KS3_2"/>
    <property type="match status" value="2"/>
</dbReference>
<dbReference type="Pfam" id="PF14765">
    <property type="entry name" value="PS-DH"/>
    <property type="match status" value="1"/>
</dbReference>
<comment type="function">
    <text evidence="1">Involved in some intermediate steps for the synthesis of the antibiotic polyketide bacillaene which is involved in secondary metabolism.</text>
</comment>
<dbReference type="SUPFAM" id="SSF51735">
    <property type="entry name" value="NAD(P)-binding Rossmann-fold domains"/>
    <property type="match status" value="3"/>
</dbReference>
<dbReference type="InterPro" id="IPR049490">
    <property type="entry name" value="C883_1060-like_KR_N"/>
</dbReference>
<dbReference type="Gene3D" id="3.40.47.10">
    <property type="match status" value="2"/>
</dbReference>
<dbReference type="CDD" id="cd08953">
    <property type="entry name" value="KR_2_SDR_x"/>
    <property type="match status" value="2"/>
</dbReference>
<organism evidence="14 15">
    <name type="scientific">Paenibacillus borealis</name>
    <dbReference type="NCBI Taxonomy" id="160799"/>
    <lineage>
        <taxon>Bacteria</taxon>
        <taxon>Bacillati</taxon>
        <taxon>Bacillota</taxon>
        <taxon>Bacilli</taxon>
        <taxon>Bacillales</taxon>
        <taxon>Paenibacillaceae</taxon>
        <taxon>Paenibacillus</taxon>
    </lineage>
</organism>
<dbReference type="InterPro" id="IPR049551">
    <property type="entry name" value="PKS_DH_C"/>
</dbReference>
<dbReference type="Gene3D" id="3.10.129.110">
    <property type="entry name" value="Polyketide synthase dehydratase"/>
    <property type="match status" value="1"/>
</dbReference>
<evidence type="ECO:0000256" key="7">
    <source>
        <dbReference type="ARBA" id="ARBA00022679"/>
    </source>
</evidence>
<dbReference type="InterPro" id="IPR049900">
    <property type="entry name" value="PKS_mFAS_DH"/>
</dbReference>
<dbReference type="OrthoDB" id="502951at2"/>
<dbReference type="Pfam" id="PF02801">
    <property type="entry name" value="Ketoacyl-synt_C"/>
    <property type="match status" value="2"/>
</dbReference>
<dbReference type="SMART" id="SM00822">
    <property type="entry name" value="PKS_KR"/>
    <property type="match status" value="2"/>
</dbReference>
<keyword evidence="7" id="KW-0808">Transferase</keyword>
<dbReference type="InterPro" id="IPR020806">
    <property type="entry name" value="PKS_PP-bd"/>
</dbReference>
<dbReference type="UniPathway" id="UPA01003"/>
<keyword evidence="6" id="KW-0597">Phosphoprotein</keyword>
<dbReference type="HOGENOM" id="CLU_000022_53_1_9"/>
<reference evidence="14" key="1">
    <citation type="submission" date="2014-08" db="EMBL/GenBank/DDBJ databases">
        <title>Comparative genomics of the Paenibacillus odorifer group.</title>
        <authorList>
            <person name="den Bakker H.C."/>
            <person name="Tsai Y.-C.Y.-C."/>
            <person name="Martin N."/>
            <person name="Korlach J."/>
            <person name="Wiedmann M."/>
        </authorList>
    </citation>
    <scope>NUCLEOTIDE SEQUENCE [LARGE SCALE GENOMIC DNA]</scope>
    <source>
        <strain evidence="14">DSM 13188</strain>
    </source>
</reference>
<feature type="region of interest" description="Disordered" evidence="10">
    <location>
        <begin position="625"/>
        <end position="669"/>
    </location>
</feature>
<dbReference type="Pfam" id="PF00550">
    <property type="entry name" value="PP-binding"/>
    <property type="match status" value="3"/>
</dbReference>
<evidence type="ECO:0008006" key="16">
    <source>
        <dbReference type="Google" id="ProtNLM"/>
    </source>
</evidence>
<dbReference type="InterPro" id="IPR016039">
    <property type="entry name" value="Thiolase-like"/>
</dbReference>
<dbReference type="InterPro" id="IPR054514">
    <property type="entry name" value="RhiE-like_linker"/>
</dbReference>
<dbReference type="GO" id="GO:0006633">
    <property type="term" value="P:fatty acid biosynthetic process"/>
    <property type="evidence" value="ECO:0007669"/>
    <property type="project" value="InterPro"/>
</dbReference>
<evidence type="ECO:0000256" key="5">
    <source>
        <dbReference type="ARBA" id="ARBA00022490"/>
    </source>
</evidence>
<dbReference type="CDD" id="cd00833">
    <property type="entry name" value="PKS"/>
    <property type="match status" value="2"/>
</dbReference>
<evidence type="ECO:0000313" key="14">
    <source>
        <dbReference type="EMBL" id="AIQ58856.1"/>
    </source>
</evidence>
<evidence type="ECO:0000313" key="15">
    <source>
        <dbReference type="Proteomes" id="UP000029518"/>
    </source>
</evidence>
<evidence type="ECO:0000256" key="9">
    <source>
        <dbReference type="PROSITE-ProRule" id="PRU01363"/>
    </source>
</evidence>
<keyword evidence="8" id="KW-0677">Repeat</keyword>
<evidence type="ECO:0000256" key="1">
    <source>
        <dbReference type="ARBA" id="ARBA00003299"/>
    </source>
</evidence>
<keyword evidence="4" id="KW-0596">Phosphopantetheine</keyword>
<feature type="domain" description="Ketosynthase family 3 (KS3)" evidence="12">
    <location>
        <begin position="2228"/>
        <end position="2659"/>
    </location>
</feature>
<dbReference type="InterPro" id="IPR018201">
    <property type="entry name" value="Ketoacyl_synth_AS"/>
</dbReference>
<dbReference type="SMART" id="SM00823">
    <property type="entry name" value="PKS_PP"/>
    <property type="match status" value="2"/>
</dbReference>
<dbReference type="GO" id="GO:0071770">
    <property type="term" value="P:DIM/DIP cell wall layer assembly"/>
    <property type="evidence" value="ECO:0007669"/>
    <property type="project" value="TreeGrafter"/>
</dbReference>
<keyword evidence="15" id="KW-1185">Reference proteome</keyword>
<evidence type="ECO:0000259" key="12">
    <source>
        <dbReference type="PROSITE" id="PS52004"/>
    </source>
</evidence>
<dbReference type="InterPro" id="IPR013968">
    <property type="entry name" value="PKS_KR"/>
</dbReference>
<dbReference type="InterPro" id="IPR020841">
    <property type="entry name" value="PKS_Beta-ketoAc_synthase_dom"/>
</dbReference>
<dbReference type="Pfam" id="PF21089">
    <property type="entry name" value="PKS_DH_N"/>
    <property type="match status" value="1"/>
</dbReference>
<evidence type="ECO:0000256" key="10">
    <source>
        <dbReference type="SAM" id="MobiDB-lite"/>
    </source>
</evidence>
<dbReference type="EMBL" id="CP009285">
    <property type="protein sequence ID" value="AIQ58856.1"/>
    <property type="molecule type" value="Genomic_DNA"/>
</dbReference>
<evidence type="ECO:0000259" key="11">
    <source>
        <dbReference type="PROSITE" id="PS50075"/>
    </source>
</evidence>
<feature type="domain" description="Carrier" evidence="11">
    <location>
        <begin position="509"/>
        <end position="586"/>
    </location>
</feature>
<dbReference type="SMART" id="SM00826">
    <property type="entry name" value="PKS_DH"/>
    <property type="match status" value="1"/>
</dbReference>
<dbReference type="GO" id="GO:0004315">
    <property type="term" value="F:3-oxoacyl-[acyl-carrier-protein] synthase activity"/>
    <property type="evidence" value="ECO:0007669"/>
    <property type="project" value="InterPro"/>
</dbReference>
<accession>A0A089LBI9</accession>
<dbReference type="Gene3D" id="3.30.70.3290">
    <property type="match status" value="1"/>
</dbReference>
<evidence type="ECO:0000256" key="3">
    <source>
        <dbReference type="ARBA" id="ARBA00004789"/>
    </source>
</evidence>
<dbReference type="PROSITE" id="PS52019">
    <property type="entry name" value="PKS_MFAS_DH"/>
    <property type="match status" value="1"/>
</dbReference>
<dbReference type="SMART" id="SM00825">
    <property type="entry name" value="PKS_KS"/>
    <property type="match status" value="2"/>
</dbReference>